<accession>A0A128F0L3</accession>
<evidence type="ECO:0000256" key="1">
    <source>
        <dbReference type="ARBA" id="ARBA00023015"/>
    </source>
</evidence>
<keyword evidence="6" id="KW-1185">Reference proteome</keyword>
<protein>
    <submittedName>
        <fullName evidence="5">Transcriptional activator NphR</fullName>
    </submittedName>
</protein>
<gene>
    <name evidence="5" type="primary">nphR</name>
    <name evidence="5" type="ORF">GMA8713_01201</name>
</gene>
<dbReference type="EMBL" id="FIZY01000008">
    <property type="protein sequence ID" value="CZF79960.1"/>
    <property type="molecule type" value="Genomic_DNA"/>
</dbReference>
<name>A0A128F0L3_9GAMM</name>
<evidence type="ECO:0000313" key="6">
    <source>
        <dbReference type="Proteomes" id="UP000073601"/>
    </source>
</evidence>
<dbReference type="RefSeq" id="WP_062706809.1">
    <property type="nucleotide sequence ID" value="NZ_CAWRCI010000008.1"/>
</dbReference>
<dbReference type="OrthoDB" id="5582699at2"/>
<evidence type="ECO:0000313" key="5">
    <source>
        <dbReference type="EMBL" id="CZF79960.1"/>
    </source>
</evidence>
<dbReference type="GO" id="GO:0043565">
    <property type="term" value="F:sequence-specific DNA binding"/>
    <property type="evidence" value="ECO:0007669"/>
    <property type="project" value="InterPro"/>
</dbReference>
<dbReference type="PROSITE" id="PS01124">
    <property type="entry name" value="HTH_ARAC_FAMILY_2"/>
    <property type="match status" value="1"/>
</dbReference>
<evidence type="ECO:0000259" key="4">
    <source>
        <dbReference type="PROSITE" id="PS01124"/>
    </source>
</evidence>
<dbReference type="InterPro" id="IPR018060">
    <property type="entry name" value="HTH_AraC"/>
</dbReference>
<dbReference type="InterPro" id="IPR009057">
    <property type="entry name" value="Homeodomain-like_sf"/>
</dbReference>
<dbReference type="Gene3D" id="1.10.10.60">
    <property type="entry name" value="Homeodomain-like"/>
    <property type="match status" value="1"/>
</dbReference>
<evidence type="ECO:0000256" key="3">
    <source>
        <dbReference type="ARBA" id="ARBA00023163"/>
    </source>
</evidence>
<reference evidence="6" key="1">
    <citation type="submission" date="2016-02" db="EMBL/GenBank/DDBJ databases">
        <authorList>
            <person name="Rodrigo-Torres Lidia"/>
            <person name="Arahal R.David."/>
        </authorList>
    </citation>
    <scope>NUCLEOTIDE SEQUENCE [LARGE SCALE GENOMIC DNA]</scope>
    <source>
        <strain evidence="6">CECT 8713</strain>
    </source>
</reference>
<dbReference type="SMART" id="SM00342">
    <property type="entry name" value="HTH_ARAC"/>
    <property type="match status" value="1"/>
</dbReference>
<organism evidence="5 6">
    <name type="scientific">Grimontia marina</name>
    <dbReference type="NCBI Taxonomy" id="646534"/>
    <lineage>
        <taxon>Bacteria</taxon>
        <taxon>Pseudomonadati</taxon>
        <taxon>Pseudomonadota</taxon>
        <taxon>Gammaproteobacteria</taxon>
        <taxon>Vibrionales</taxon>
        <taxon>Vibrionaceae</taxon>
        <taxon>Grimontia</taxon>
    </lineage>
</organism>
<dbReference type="AlphaFoldDB" id="A0A128F0L3"/>
<dbReference type="PRINTS" id="PR00032">
    <property type="entry name" value="HTHARAC"/>
</dbReference>
<dbReference type="PANTHER" id="PTHR43280">
    <property type="entry name" value="ARAC-FAMILY TRANSCRIPTIONAL REGULATOR"/>
    <property type="match status" value="1"/>
</dbReference>
<dbReference type="Pfam" id="PF12833">
    <property type="entry name" value="HTH_18"/>
    <property type="match status" value="1"/>
</dbReference>
<keyword evidence="1" id="KW-0805">Transcription regulation</keyword>
<dbReference type="Pfam" id="PF14525">
    <property type="entry name" value="AraC_binding_2"/>
    <property type="match status" value="1"/>
</dbReference>
<keyword evidence="3" id="KW-0804">Transcription</keyword>
<sequence length="320" mass="36068">MSSTVKRFTYDTSHCQPSEKFAFWRESVCDAYVNLGCEALSRKDFKGRIELSKHGVIDLSFVSGSKHKVIRRAEDIGRTSEAEFLLSIQLNNRSVIEQCGRAAPLSRYDFTLYSSTETYSIDLEEDFKQLVIKFPKKALLSRLPDANMLTAIPVNGTSQLGSLVATTALNISSLIDSQTTDCKLLLQETLIDLIATSLAPLRGSRLELSQPEQQLLIRAKSFILANLQDASLNREDIAKSLGLSVRRLSEVFTKNGETVCGFIRESRMQKIASDLVDERFQKTGISEIAFKWGQNNLQHFSRTFRDQFGCSPRDYRQSKL</sequence>
<keyword evidence="2" id="KW-0238">DNA-binding</keyword>
<dbReference type="GO" id="GO:0003700">
    <property type="term" value="F:DNA-binding transcription factor activity"/>
    <property type="evidence" value="ECO:0007669"/>
    <property type="project" value="InterPro"/>
</dbReference>
<dbReference type="PANTHER" id="PTHR43280:SF31">
    <property type="entry name" value="TRANSCRIPTIONAL REGULATORY PROTEIN"/>
    <property type="match status" value="1"/>
</dbReference>
<proteinExistence type="predicted"/>
<evidence type="ECO:0000256" key="2">
    <source>
        <dbReference type="ARBA" id="ARBA00023125"/>
    </source>
</evidence>
<dbReference type="SUPFAM" id="SSF46689">
    <property type="entry name" value="Homeodomain-like"/>
    <property type="match status" value="1"/>
</dbReference>
<dbReference type="Proteomes" id="UP000073601">
    <property type="component" value="Unassembled WGS sequence"/>
</dbReference>
<dbReference type="InterPro" id="IPR035418">
    <property type="entry name" value="AraC-bd_2"/>
</dbReference>
<feature type="domain" description="HTH araC/xylS-type" evidence="4">
    <location>
        <begin position="217"/>
        <end position="318"/>
    </location>
</feature>
<dbReference type="InterPro" id="IPR020449">
    <property type="entry name" value="Tscrpt_reg_AraC-type_HTH"/>
</dbReference>